<proteinExistence type="predicted"/>
<comment type="caution">
    <text evidence="1">The sequence shown here is derived from an EMBL/GenBank/DDBJ whole genome shotgun (WGS) entry which is preliminary data.</text>
</comment>
<dbReference type="EMBL" id="JANAKD010001329">
    <property type="protein sequence ID" value="KAJ3480659.1"/>
    <property type="molecule type" value="Genomic_DNA"/>
</dbReference>
<sequence>MSSTSRRTTSSTGTASTGSTGSASMSSTRTASMSSTSNPLNGSTRSSSTTISGFATSVTSGFTSNASGSANDSTTMTSRTARGRSSTSCVPTTLPKICATALPKACADMNKYNGVALIPMIPLCTASLSAFRTADTAACLAANIGATATGASITSCLQKAISAICITSLPQACISIPGSSAVDLPGKITACTTALGPFVVDAAAQCLKTALSDPVDILSCLQSSIGLGDPNGGCWSGQPTVSSTASSLTTTTISSTNVPTSTTASTTISPNHDLEPPPPTPSSTRPIPSSCPTPTCDKGIQYALYNNPFRGDTTRKYNSFNPNYFKKTLPKYNSTLHTPVYISDQGLHGFNQLFKNAAAGYRGFLYACKAGNYSFSSPYADDITLMWFGSKAISGYARDNADIDQTYYGVNKPQNITKTLEAGTYYPFRVLWGNTGYAAYLSLRIYGPDGQQLSGTDQAGEFYITTKACDGSYGPFEPWGQES</sequence>
<accession>A0ACC1QNE2</accession>
<evidence type="ECO:0000313" key="2">
    <source>
        <dbReference type="Proteomes" id="UP001148737"/>
    </source>
</evidence>
<evidence type="ECO:0000313" key="1">
    <source>
        <dbReference type="EMBL" id="KAJ3480659.1"/>
    </source>
</evidence>
<keyword evidence="2" id="KW-1185">Reference proteome</keyword>
<protein>
    <submittedName>
        <fullName evidence="1">Uncharacterized protein</fullName>
    </submittedName>
</protein>
<name>A0ACC1QNE2_9HYPO</name>
<organism evidence="1 2">
    <name type="scientific">Lecanicillium saksenae</name>
    <dbReference type="NCBI Taxonomy" id="468837"/>
    <lineage>
        <taxon>Eukaryota</taxon>
        <taxon>Fungi</taxon>
        <taxon>Dikarya</taxon>
        <taxon>Ascomycota</taxon>
        <taxon>Pezizomycotina</taxon>
        <taxon>Sordariomycetes</taxon>
        <taxon>Hypocreomycetidae</taxon>
        <taxon>Hypocreales</taxon>
        <taxon>Cordycipitaceae</taxon>
        <taxon>Lecanicillium</taxon>
    </lineage>
</organism>
<gene>
    <name evidence="1" type="ORF">NLG97_g8022</name>
</gene>
<reference evidence="1" key="1">
    <citation type="submission" date="2022-07" db="EMBL/GenBank/DDBJ databases">
        <title>Genome Sequence of Lecanicillium saksenae.</title>
        <authorList>
            <person name="Buettner E."/>
        </authorList>
    </citation>
    <scope>NUCLEOTIDE SEQUENCE</scope>
    <source>
        <strain evidence="1">VT-O1</strain>
    </source>
</reference>
<dbReference type="Proteomes" id="UP001148737">
    <property type="component" value="Unassembled WGS sequence"/>
</dbReference>